<evidence type="ECO:0000256" key="1">
    <source>
        <dbReference type="ARBA" id="ARBA00022833"/>
    </source>
</evidence>
<proteinExistence type="predicted"/>
<dbReference type="SUPFAM" id="SSF102588">
    <property type="entry name" value="LmbE-like"/>
    <property type="match status" value="1"/>
</dbReference>
<dbReference type="GO" id="GO:0016811">
    <property type="term" value="F:hydrolase activity, acting on carbon-nitrogen (but not peptide) bonds, in linear amides"/>
    <property type="evidence" value="ECO:0007669"/>
    <property type="project" value="TreeGrafter"/>
</dbReference>
<dbReference type="Gene3D" id="3.40.50.10320">
    <property type="entry name" value="LmbE-like"/>
    <property type="match status" value="1"/>
</dbReference>
<accession>A0A8T4ING5</accession>
<comment type="caution">
    <text evidence="2">The sequence shown here is derived from an EMBL/GenBank/DDBJ whole genome shotgun (WGS) entry which is preliminary data.</text>
</comment>
<evidence type="ECO:0000313" key="2">
    <source>
        <dbReference type="EMBL" id="MBR7672842.1"/>
    </source>
</evidence>
<organism evidence="2 3">
    <name type="scientific">Streptomyces daliensis</name>
    <dbReference type="NCBI Taxonomy" id="299421"/>
    <lineage>
        <taxon>Bacteria</taxon>
        <taxon>Bacillati</taxon>
        <taxon>Actinomycetota</taxon>
        <taxon>Actinomycetes</taxon>
        <taxon>Kitasatosporales</taxon>
        <taxon>Streptomycetaceae</taxon>
        <taxon>Streptomyces</taxon>
    </lineage>
</organism>
<keyword evidence="1" id="KW-0862">Zinc</keyword>
<dbReference type="GO" id="GO:0016137">
    <property type="term" value="P:glycoside metabolic process"/>
    <property type="evidence" value="ECO:0007669"/>
    <property type="project" value="UniProtKB-ARBA"/>
</dbReference>
<dbReference type="InterPro" id="IPR003737">
    <property type="entry name" value="GlcNAc_PI_deacetylase-related"/>
</dbReference>
<dbReference type="InterPro" id="IPR024078">
    <property type="entry name" value="LmbE-like_dom_sf"/>
</dbReference>
<sequence length="236" mass="25793">MPDAGTVLAIAPHPDDELIGAGGSLLLHAKAGRHVAVVHVVGREPTLTEELSEERYAAEIDLAARRLGVAEHFCLDAPSRDLLPRRELRIALAAAVRRLRPAVVYLPHADEGDREHRLVHELARDALWMAGADFFPEAGPEPAPPPRLVLAYEVWTPMREFSHAVDISSVMAEKVHAMRAYASQLHHVPWDEALEGLARYRGAVAQGGGHAEVFGVLNLAQQESLAHHEGLARHRG</sequence>
<dbReference type="Proteomes" id="UP000675554">
    <property type="component" value="Unassembled WGS sequence"/>
</dbReference>
<dbReference type="Pfam" id="PF02585">
    <property type="entry name" value="PIG-L"/>
    <property type="match status" value="1"/>
</dbReference>
<dbReference type="PANTHER" id="PTHR12993:SF11">
    <property type="entry name" value="N-ACETYLGLUCOSAMINYL-PHOSPHATIDYLINOSITOL DE-N-ACETYLASE"/>
    <property type="match status" value="1"/>
</dbReference>
<name>A0A8T4ING5_9ACTN</name>
<gene>
    <name evidence="2" type="ORF">KDA82_07405</name>
</gene>
<dbReference type="AlphaFoldDB" id="A0A8T4ING5"/>
<keyword evidence="3" id="KW-1185">Reference proteome</keyword>
<protein>
    <submittedName>
        <fullName evidence="2">PIG-L family deacetylase</fullName>
    </submittedName>
</protein>
<reference evidence="2" key="1">
    <citation type="submission" date="2021-04" db="EMBL/GenBank/DDBJ databases">
        <title>Sequencing of actinobacteria type strains.</title>
        <authorList>
            <person name="Nguyen G.-S."/>
            <person name="Wentzel A."/>
        </authorList>
    </citation>
    <scope>NUCLEOTIDE SEQUENCE</scope>
    <source>
        <strain evidence="2">DSM 42095</strain>
    </source>
</reference>
<dbReference type="EMBL" id="JAGSMN010000140">
    <property type="protein sequence ID" value="MBR7672842.1"/>
    <property type="molecule type" value="Genomic_DNA"/>
</dbReference>
<evidence type="ECO:0000313" key="3">
    <source>
        <dbReference type="Proteomes" id="UP000675554"/>
    </source>
</evidence>
<dbReference type="PANTHER" id="PTHR12993">
    <property type="entry name" value="N-ACETYLGLUCOSAMINYL-PHOSPHATIDYLINOSITOL DE-N-ACETYLASE-RELATED"/>
    <property type="match status" value="1"/>
</dbReference>